<dbReference type="EMBL" id="CP036274">
    <property type="protein sequence ID" value="QDU25969.1"/>
    <property type="molecule type" value="Genomic_DNA"/>
</dbReference>
<dbReference type="Proteomes" id="UP000315017">
    <property type="component" value="Chromosome"/>
</dbReference>
<dbReference type="AlphaFoldDB" id="A0A517Y6V7"/>
<gene>
    <name evidence="1" type="ORF">ETAA8_10410</name>
</gene>
<dbReference type="KEGG" id="aagg:ETAA8_10410"/>
<proteinExistence type="predicted"/>
<name>A0A517Y6V7_9BACT</name>
<keyword evidence="2" id="KW-1185">Reference proteome</keyword>
<evidence type="ECO:0000313" key="2">
    <source>
        <dbReference type="Proteomes" id="UP000315017"/>
    </source>
</evidence>
<reference evidence="1 2" key="1">
    <citation type="submission" date="2019-02" db="EMBL/GenBank/DDBJ databases">
        <title>Deep-cultivation of Planctomycetes and their phenomic and genomic characterization uncovers novel biology.</title>
        <authorList>
            <person name="Wiegand S."/>
            <person name="Jogler M."/>
            <person name="Boedeker C."/>
            <person name="Pinto D."/>
            <person name="Vollmers J."/>
            <person name="Rivas-Marin E."/>
            <person name="Kohn T."/>
            <person name="Peeters S.H."/>
            <person name="Heuer A."/>
            <person name="Rast P."/>
            <person name="Oberbeckmann S."/>
            <person name="Bunk B."/>
            <person name="Jeske O."/>
            <person name="Meyerdierks A."/>
            <person name="Storesund J.E."/>
            <person name="Kallscheuer N."/>
            <person name="Luecker S."/>
            <person name="Lage O.M."/>
            <person name="Pohl T."/>
            <person name="Merkel B.J."/>
            <person name="Hornburger P."/>
            <person name="Mueller R.-W."/>
            <person name="Bruemmer F."/>
            <person name="Labrenz M."/>
            <person name="Spormann A.M."/>
            <person name="Op den Camp H."/>
            <person name="Overmann J."/>
            <person name="Amann R."/>
            <person name="Jetten M.S.M."/>
            <person name="Mascher T."/>
            <person name="Medema M.H."/>
            <person name="Devos D.P."/>
            <person name="Kaster A.-K."/>
            <person name="Ovreas L."/>
            <person name="Rohde M."/>
            <person name="Galperin M.Y."/>
            <person name="Jogler C."/>
        </authorList>
    </citation>
    <scope>NUCLEOTIDE SEQUENCE [LARGE SCALE GENOMIC DNA]</scope>
    <source>
        <strain evidence="1 2">ETA_A8</strain>
    </source>
</reference>
<evidence type="ECO:0000313" key="1">
    <source>
        <dbReference type="EMBL" id="QDU25969.1"/>
    </source>
</evidence>
<sequence length="132" mass="15136">MKFTLRDVFWLLLVIGVGLGWWLQSRHSARLATEVRYWKSTAPPIALVNTPLGEAVTLLMYKHQISIDVDWATLRKNGITSRTPITKNLVDGNLRNRLEWIFADFDQAVIVTPVSENKVRLTFEPRLTSDSK</sequence>
<organism evidence="1 2">
    <name type="scientific">Anatilimnocola aggregata</name>
    <dbReference type="NCBI Taxonomy" id="2528021"/>
    <lineage>
        <taxon>Bacteria</taxon>
        <taxon>Pseudomonadati</taxon>
        <taxon>Planctomycetota</taxon>
        <taxon>Planctomycetia</taxon>
        <taxon>Pirellulales</taxon>
        <taxon>Pirellulaceae</taxon>
        <taxon>Anatilimnocola</taxon>
    </lineage>
</organism>
<protein>
    <submittedName>
        <fullName evidence="1">Uncharacterized protein</fullName>
    </submittedName>
</protein>
<accession>A0A517Y6V7</accession>
<dbReference type="RefSeq" id="WP_145085775.1">
    <property type="nucleotide sequence ID" value="NZ_CP036274.1"/>
</dbReference>